<accession>A0A0K6IX35</accession>
<name>A0A0K6IX35_9PROT</name>
<evidence type="ECO:0000313" key="6">
    <source>
        <dbReference type="Proteomes" id="UP000182108"/>
    </source>
</evidence>
<dbReference type="FunFam" id="3.30.70.270:FF:000001">
    <property type="entry name" value="Diguanylate cyclase domain protein"/>
    <property type="match status" value="1"/>
</dbReference>
<reference evidence="6" key="1">
    <citation type="submission" date="2015-08" db="EMBL/GenBank/DDBJ databases">
        <authorList>
            <person name="Babu N.S."/>
            <person name="Beckwith C.J."/>
            <person name="Beseler K.G."/>
            <person name="Brison A."/>
            <person name="Carone J.V."/>
            <person name="Caskin T.P."/>
            <person name="Diamond M."/>
            <person name="Durham M.E."/>
            <person name="Foxe J.M."/>
            <person name="Go M."/>
            <person name="Henderson B.A."/>
            <person name="Jones I.B."/>
            <person name="McGettigan J.A."/>
            <person name="Micheletti S.J."/>
            <person name="Nasrallah M.E."/>
            <person name="Ortiz D."/>
            <person name="Piller C.R."/>
            <person name="Privatt S.R."/>
            <person name="Schneider S.L."/>
            <person name="Sharp S."/>
            <person name="Smith T.C."/>
            <person name="Stanton J.D."/>
            <person name="Ullery H.E."/>
            <person name="Wilson R.J."/>
            <person name="Serrano M.G."/>
            <person name="Buck G."/>
            <person name="Lee V."/>
            <person name="Wang Y."/>
            <person name="Carvalho R."/>
            <person name="Voegtly L."/>
            <person name="Shi R."/>
            <person name="Duckworth R."/>
            <person name="Johnson A."/>
            <person name="Loviza R."/>
            <person name="Walstead R."/>
            <person name="Shah Z."/>
            <person name="Kiflezghi M."/>
            <person name="Wade K."/>
            <person name="Ball S.L."/>
            <person name="Bradley K.W."/>
            <person name="Asai D.J."/>
            <person name="Bowman C.A."/>
            <person name="Russell D.A."/>
            <person name="Pope W.H."/>
            <person name="Jacobs-Sera D."/>
            <person name="Hendrix R.W."/>
            <person name="Hatfull G.F."/>
        </authorList>
    </citation>
    <scope>NUCLEOTIDE SEQUENCE [LARGE SCALE GENOMIC DNA]</scope>
    <source>
        <strain evidence="6">JCM 19170</strain>
    </source>
</reference>
<dbReference type="SMART" id="SM00267">
    <property type="entry name" value="GGDEF"/>
    <property type="match status" value="1"/>
</dbReference>
<dbReference type="PANTHER" id="PTHR45138:SF9">
    <property type="entry name" value="DIGUANYLATE CYCLASE DGCM-RELATED"/>
    <property type="match status" value="1"/>
</dbReference>
<feature type="transmembrane region" description="Helical" evidence="3">
    <location>
        <begin position="154"/>
        <end position="172"/>
    </location>
</feature>
<dbReference type="InterPro" id="IPR029787">
    <property type="entry name" value="Nucleotide_cyclase"/>
</dbReference>
<dbReference type="PROSITE" id="PS50887">
    <property type="entry name" value="GGDEF"/>
    <property type="match status" value="1"/>
</dbReference>
<gene>
    <name evidence="5" type="ORF">Ga0061068_1102</name>
</gene>
<feature type="transmembrane region" description="Helical" evidence="3">
    <location>
        <begin position="39"/>
        <end position="56"/>
    </location>
</feature>
<dbReference type="CDD" id="cd01949">
    <property type="entry name" value="GGDEF"/>
    <property type="match status" value="1"/>
</dbReference>
<dbReference type="InterPro" id="IPR000160">
    <property type="entry name" value="GGDEF_dom"/>
</dbReference>
<dbReference type="InterPro" id="IPR043128">
    <property type="entry name" value="Rev_trsase/Diguanyl_cyclase"/>
</dbReference>
<protein>
    <recommendedName>
        <fullName evidence="1">diguanylate cyclase</fullName>
        <ecNumber evidence="1">2.7.7.65</ecNumber>
    </recommendedName>
</protein>
<dbReference type="NCBIfam" id="TIGR00254">
    <property type="entry name" value="GGDEF"/>
    <property type="match status" value="1"/>
</dbReference>
<keyword evidence="3" id="KW-0472">Membrane</keyword>
<comment type="catalytic activity">
    <reaction evidence="2">
        <text>2 GTP = 3',3'-c-di-GMP + 2 diphosphate</text>
        <dbReference type="Rhea" id="RHEA:24898"/>
        <dbReference type="ChEBI" id="CHEBI:33019"/>
        <dbReference type="ChEBI" id="CHEBI:37565"/>
        <dbReference type="ChEBI" id="CHEBI:58805"/>
        <dbReference type="EC" id="2.7.7.65"/>
    </reaction>
</comment>
<dbReference type="PANTHER" id="PTHR45138">
    <property type="entry name" value="REGULATORY COMPONENTS OF SENSORY TRANSDUCTION SYSTEM"/>
    <property type="match status" value="1"/>
</dbReference>
<evidence type="ECO:0000259" key="4">
    <source>
        <dbReference type="PROSITE" id="PS50887"/>
    </source>
</evidence>
<keyword evidence="3" id="KW-1133">Transmembrane helix</keyword>
<dbReference type="EMBL" id="CYHH01000010">
    <property type="protein sequence ID" value="CUB07648.1"/>
    <property type="molecule type" value="Genomic_DNA"/>
</dbReference>
<dbReference type="Proteomes" id="UP000182108">
    <property type="component" value="Unassembled WGS sequence"/>
</dbReference>
<dbReference type="InterPro" id="IPR050469">
    <property type="entry name" value="Diguanylate_Cyclase"/>
</dbReference>
<feature type="domain" description="GGDEF" evidence="4">
    <location>
        <begin position="254"/>
        <end position="387"/>
    </location>
</feature>
<dbReference type="Pfam" id="PF00990">
    <property type="entry name" value="GGDEF"/>
    <property type="match status" value="1"/>
</dbReference>
<feature type="transmembrane region" description="Helical" evidence="3">
    <location>
        <begin position="94"/>
        <end position="114"/>
    </location>
</feature>
<feature type="transmembrane region" description="Helical" evidence="3">
    <location>
        <begin position="6"/>
        <end position="27"/>
    </location>
</feature>
<proteinExistence type="predicted"/>
<feature type="transmembrane region" description="Helical" evidence="3">
    <location>
        <begin position="192"/>
        <end position="212"/>
    </location>
</feature>
<sequence length="389" mass="42561">MIPLDIRTMMVMTALLALMMAGQLLLASIQQGNPRGLRLWALAQASIGLAFGLALPEPRQPLASWLIVGGSALIVLGLALQWQGLRSFYARPYMWWPVLLSLGLALLGNLWFAILAPNVLYRAIFNSLLMGTWSLLCAHAALRAPAPPSIAARLTGAAFLGLALLFFVRLLYLLTAAPPDYGLYARISLNPIMQFLLSVLQMILVSSFMLMVHTRITNDLNHLASSDGLTGARNRRSLEERFARWQTLELRKGGILSLLLIDIDHFKHVNDTYGHPAGDAVLCAIARLGQTMLRKHDTFARYGGEEFCVLLPATNETEAASLAERFRLAVAACVHPNENPALPLTISIGVACSNEVGDEFSQLLQAADDALYHAKRNGRNRVVAFSSLP</sequence>
<keyword evidence="3" id="KW-0812">Transmembrane</keyword>
<keyword evidence="6" id="KW-1185">Reference proteome</keyword>
<dbReference type="Gene3D" id="3.30.70.270">
    <property type="match status" value="1"/>
</dbReference>
<feature type="transmembrane region" description="Helical" evidence="3">
    <location>
        <begin position="120"/>
        <end position="142"/>
    </location>
</feature>
<organism evidence="5 6">
    <name type="scientific">Tepidiphilus thermophilus</name>
    <dbReference type="NCBI Taxonomy" id="876478"/>
    <lineage>
        <taxon>Bacteria</taxon>
        <taxon>Pseudomonadati</taxon>
        <taxon>Pseudomonadota</taxon>
        <taxon>Hydrogenophilia</taxon>
        <taxon>Hydrogenophilales</taxon>
        <taxon>Hydrogenophilaceae</taxon>
        <taxon>Tepidiphilus</taxon>
    </lineage>
</organism>
<evidence type="ECO:0000256" key="1">
    <source>
        <dbReference type="ARBA" id="ARBA00012528"/>
    </source>
</evidence>
<dbReference type="SUPFAM" id="SSF55073">
    <property type="entry name" value="Nucleotide cyclase"/>
    <property type="match status" value="1"/>
</dbReference>
<evidence type="ECO:0000313" key="5">
    <source>
        <dbReference type="EMBL" id="CUB07648.1"/>
    </source>
</evidence>
<dbReference type="GO" id="GO:0052621">
    <property type="term" value="F:diguanylate cyclase activity"/>
    <property type="evidence" value="ECO:0007669"/>
    <property type="project" value="UniProtKB-EC"/>
</dbReference>
<dbReference type="AlphaFoldDB" id="A0A0K6IX35"/>
<dbReference type="EC" id="2.7.7.65" evidence="1"/>
<evidence type="ECO:0000256" key="3">
    <source>
        <dbReference type="SAM" id="Phobius"/>
    </source>
</evidence>
<feature type="transmembrane region" description="Helical" evidence="3">
    <location>
        <begin position="62"/>
        <end position="82"/>
    </location>
</feature>
<evidence type="ECO:0000256" key="2">
    <source>
        <dbReference type="ARBA" id="ARBA00034247"/>
    </source>
</evidence>